<gene>
    <name evidence="1" type="ORF">AC4HA13_0011</name>
</gene>
<dbReference type="EMBL" id="MN136198">
    <property type="protein sequence ID" value="QEM42982.1"/>
    <property type="molecule type" value="Genomic_DNA"/>
</dbReference>
<sequence length="99" mass="11223">MLLRDKKTGRLKKQPAKIGDKVIVFGKYIRTGLTAYKPYKIVATQNSKTENRKSFGTVYPLEKSNLNRGFGVFIIDNDGDKAFLYLGEDVFGMTVEKLK</sequence>
<accession>A0A7D0NI50</accession>
<evidence type="ECO:0000313" key="2">
    <source>
        <dbReference type="Proteomes" id="UP000509770"/>
    </source>
</evidence>
<reference evidence="1" key="1">
    <citation type="submission" date="2019-07" db="EMBL/GenBank/DDBJ databases">
        <authorList>
            <person name="Lin J."/>
            <person name="Cucic S."/>
            <person name="Klem A."/>
            <person name="Kropinski A."/>
            <person name="Anany H."/>
        </authorList>
    </citation>
    <scope>NUCLEOTIDE SEQUENCE [LARGE SCALE GENOMIC DNA]</scope>
</reference>
<name>A0A7D0NI50_9CAUD</name>
<evidence type="ECO:0000313" key="1">
    <source>
        <dbReference type="EMBL" id="QEM42982.1"/>
    </source>
</evidence>
<proteinExistence type="predicted"/>
<protein>
    <submittedName>
        <fullName evidence="1">Uncharacterized protein</fullName>
    </submittedName>
</protein>
<keyword evidence="2" id="KW-1185">Reference proteome</keyword>
<dbReference type="Proteomes" id="UP000509770">
    <property type="component" value="Segment"/>
</dbReference>
<organism evidence="1 2">
    <name type="scientific">Escherichia phage vB_EcoM_4HA13</name>
    <dbReference type="NCBI Taxonomy" id="2601675"/>
    <lineage>
        <taxon>Viruses</taxon>
        <taxon>Duplodnaviria</taxon>
        <taxon>Heunggongvirae</taxon>
        <taxon>Uroviricota</taxon>
        <taxon>Caudoviricetes</taxon>
        <taxon>Chaseviridae</taxon>
        <taxon>Cleopatravirinae</taxon>
        <taxon>Sabourvirus</taxon>
        <taxon>Sabourvirus sv4HA13</taxon>
    </lineage>
</organism>